<keyword evidence="9" id="KW-0812">Transmembrane</keyword>
<feature type="chain" id="PRO_5044986105" description="Phospholipase A1" evidence="18">
    <location>
        <begin position="32"/>
        <end position="371"/>
    </location>
</feature>
<evidence type="ECO:0000256" key="8">
    <source>
        <dbReference type="ARBA" id="ARBA00022452"/>
    </source>
</evidence>
<evidence type="ECO:0000256" key="13">
    <source>
        <dbReference type="ARBA" id="ARBA00022837"/>
    </source>
</evidence>
<keyword evidence="8" id="KW-1134">Transmembrane beta strand</keyword>
<comment type="similarity">
    <text evidence="3 18">Belongs to the phospholipase A1 family.</text>
</comment>
<dbReference type="RefSeq" id="WP_322521807.1">
    <property type="nucleotide sequence ID" value="NZ_CP140153.1"/>
</dbReference>
<keyword evidence="16" id="KW-0472">Membrane</keyword>
<keyword evidence="14 18" id="KW-0442">Lipid degradation</keyword>
<evidence type="ECO:0000256" key="17">
    <source>
        <dbReference type="ARBA" id="ARBA00023237"/>
    </source>
</evidence>
<evidence type="ECO:0000256" key="9">
    <source>
        <dbReference type="ARBA" id="ARBA00022692"/>
    </source>
</evidence>
<evidence type="ECO:0000256" key="1">
    <source>
        <dbReference type="ARBA" id="ARBA00000111"/>
    </source>
</evidence>
<dbReference type="InterPro" id="IPR003187">
    <property type="entry name" value="PLipase_A1"/>
</dbReference>
<comment type="catalytic activity">
    <reaction evidence="2 18">
        <text>a 1,2-diacyl-sn-glycero-3-phosphocholine + H2O = a 1-acyl-sn-glycero-3-phosphocholine + a fatty acid + H(+)</text>
        <dbReference type="Rhea" id="RHEA:15801"/>
        <dbReference type="ChEBI" id="CHEBI:15377"/>
        <dbReference type="ChEBI" id="CHEBI:15378"/>
        <dbReference type="ChEBI" id="CHEBI:28868"/>
        <dbReference type="ChEBI" id="CHEBI:57643"/>
        <dbReference type="ChEBI" id="CHEBI:58168"/>
        <dbReference type="EC" id="3.1.1.4"/>
    </reaction>
</comment>
<dbReference type="SUPFAM" id="SSF56931">
    <property type="entry name" value="Outer membrane phospholipase A (OMPLA)"/>
    <property type="match status" value="1"/>
</dbReference>
<evidence type="ECO:0000256" key="12">
    <source>
        <dbReference type="ARBA" id="ARBA00022801"/>
    </source>
</evidence>
<keyword evidence="10 18" id="KW-0479">Metal-binding</keyword>
<evidence type="ECO:0000256" key="4">
    <source>
        <dbReference type="ARBA" id="ARBA00011702"/>
    </source>
</evidence>
<dbReference type="Gene3D" id="2.40.230.10">
    <property type="entry name" value="Phospholipase A1"/>
    <property type="match status" value="1"/>
</dbReference>
<name>A0ABZ0YYM6_9GAMM</name>
<evidence type="ECO:0000256" key="10">
    <source>
        <dbReference type="ARBA" id="ARBA00022723"/>
    </source>
</evidence>
<evidence type="ECO:0000256" key="7">
    <source>
        <dbReference type="ARBA" id="ARBA00021726"/>
    </source>
</evidence>
<dbReference type="Pfam" id="PF02253">
    <property type="entry name" value="PLA1"/>
    <property type="match status" value="1"/>
</dbReference>
<dbReference type="EC" id="3.1.1.4" evidence="6 18"/>
<proteinExistence type="inferred from homology"/>
<evidence type="ECO:0000256" key="15">
    <source>
        <dbReference type="ARBA" id="ARBA00023098"/>
    </source>
</evidence>
<evidence type="ECO:0000256" key="18">
    <source>
        <dbReference type="RuleBase" id="RU366027"/>
    </source>
</evidence>
<dbReference type="EMBL" id="CP140153">
    <property type="protein sequence ID" value="WQH16818.1"/>
    <property type="molecule type" value="Genomic_DNA"/>
</dbReference>
<feature type="region of interest" description="Disordered" evidence="19">
    <location>
        <begin position="63"/>
        <end position="104"/>
    </location>
</feature>
<evidence type="ECO:0000256" key="11">
    <source>
        <dbReference type="ARBA" id="ARBA00022729"/>
    </source>
</evidence>
<feature type="signal peptide" evidence="18">
    <location>
        <begin position="1"/>
        <end position="31"/>
    </location>
</feature>
<organism evidence="20 21">
    <name type="scientific">Guyparkeria halophila</name>
    <dbReference type="NCBI Taxonomy" id="47960"/>
    <lineage>
        <taxon>Bacteria</taxon>
        <taxon>Pseudomonadati</taxon>
        <taxon>Pseudomonadota</taxon>
        <taxon>Gammaproteobacteria</taxon>
        <taxon>Chromatiales</taxon>
        <taxon>Thioalkalibacteraceae</taxon>
        <taxon>Guyparkeria</taxon>
    </lineage>
</organism>
<evidence type="ECO:0000313" key="21">
    <source>
        <dbReference type="Proteomes" id="UP001327459"/>
    </source>
</evidence>
<accession>A0ABZ0YYM6</accession>
<evidence type="ECO:0000256" key="19">
    <source>
        <dbReference type="SAM" id="MobiDB-lite"/>
    </source>
</evidence>
<evidence type="ECO:0000256" key="16">
    <source>
        <dbReference type="ARBA" id="ARBA00023136"/>
    </source>
</evidence>
<comment type="subcellular location">
    <subcellularLocation>
        <location evidence="18">Cell outer membrane</location>
        <topology evidence="18">Multi-pass membrane protein</topology>
    </subcellularLocation>
    <text evidence="18">One of the very few enzymes located there.</text>
</comment>
<comment type="function">
    <text evidence="18">Hydrolysis of phosphatidylcholine with phospholipase A2 (EC 3.1.1.4) and phospholipase A1 (EC 3.1.1.32) activities.</text>
</comment>
<gene>
    <name evidence="20" type="ORF">SR882_02640</name>
</gene>
<keyword evidence="11 18" id="KW-0732">Signal</keyword>
<evidence type="ECO:0000256" key="3">
    <source>
        <dbReference type="ARBA" id="ARBA00010525"/>
    </source>
</evidence>
<reference evidence="20 21" key="1">
    <citation type="submission" date="2023-11" db="EMBL/GenBank/DDBJ databases">
        <title>MicrobeMod: A computational toolkit for identifying prokaryotic methylation and restriction-modification with nanopore sequencing.</title>
        <authorList>
            <person name="Crits-Christoph A."/>
            <person name="Kang S.C."/>
            <person name="Lee H."/>
            <person name="Ostrov N."/>
        </authorList>
    </citation>
    <scope>NUCLEOTIDE SEQUENCE [LARGE SCALE GENOMIC DNA]</scope>
    <source>
        <strain evidence="20 21">ATCC 49870</strain>
    </source>
</reference>
<dbReference type="PANTHER" id="PTHR40457">
    <property type="entry name" value="PHOSPHOLIPASE A1"/>
    <property type="match status" value="1"/>
</dbReference>
<sequence length="371" mass="41505">MSRPLLHLNHGQLPATLAGLVLLGVLSPATAQTATPDWSACAKIDADAERLACFDRLASSGPAAIEDDATQDEERRQSPSASSDAIDTGSKADQEATIPLINESEPVALERRLQSEQSGERNPFVMRSYRPNYIMPATYTPTDLSRDVYDFEPQHAETKFQLSFQFDWFEDPFGPNTALYFGYTQLSLWQTYNTKLLGEEQDASSPFRETNYEPELGLTLETDFSLAGLTFKRSRLSLIHTSNGQGGERSRSWNRLAASTSFGRGNFAGRLRGWYRLPEADEDENPDITDYMGYGDLLLAYKWNDQTIAATLRNNLDFANNKGAIQVDYSFPLSNRVKGYVQYFNGYGESLIDYNRSVSRIGVGIALTDWL</sequence>
<dbReference type="PRINTS" id="PR01486">
    <property type="entry name" value="PHPHLIPASEA1"/>
</dbReference>
<keyword evidence="21" id="KW-1185">Reference proteome</keyword>
<dbReference type="PANTHER" id="PTHR40457:SF1">
    <property type="entry name" value="PHOSPHOLIPASE A1"/>
    <property type="match status" value="1"/>
</dbReference>
<dbReference type="CDD" id="cd00541">
    <property type="entry name" value="OMPLA"/>
    <property type="match status" value="1"/>
</dbReference>
<evidence type="ECO:0000256" key="2">
    <source>
        <dbReference type="ARBA" id="ARBA00001604"/>
    </source>
</evidence>
<evidence type="ECO:0000256" key="5">
    <source>
        <dbReference type="ARBA" id="ARBA00013179"/>
    </source>
</evidence>
<evidence type="ECO:0000313" key="20">
    <source>
        <dbReference type="EMBL" id="WQH16818.1"/>
    </source>
</evidence>
<keyword evidence="15 18" id="KW-0443">Lipid metabolism</keyword>
<dbReference type="Proteomes" id="UP001327459">
    <property type="component" value="Chromosome"/>
</dbReference>
<dbReference type="EC" id="3.1.1.32" evidence="5 18"/>
<comment type="subunit">
    <text evidence="4 18">Homodimer; dimerization is reversible, and the dimeric form is the active one.</text>
</comment>
<keyword evidence="12 18" id="KW-0378">Hydrolase</keyword>
<keyword evidence="13 18" id="KW-0106">Calcium</keyword>
<keyword evidence="17 18" id="KW-0998">Cell outer membrane</keyword>
<evidence type="ECO:0000256" key="14">
    <source>
        <dbReference type="ARBA" id="ARBA00022963"/>
    </source>
</evidence>
<comment type="catalytic activity">
    <reaction evidence="1 18">
        <text>a 1,2-diacyl-sn-glycero-3-phosphocholine + H2O = a 2-acyl-sn-glycero-3-phosphocholine + a fatty acid + H(+)</text>
        <dbReference type="Rhea" id="RHEA:18689"/>
        <dbReference type="ChEBI" id="CHEBI:15377"/>
        <dbReference type="ChEBI" id="CHEBI:15378"/>
        <dbReference type="ChEBI" id="CHEBI:28868"/>
        <dbReference type="ChEBI" id="CHEBI:57643"/>
        <dbReference type="ChEBI" id="CHEBI:57875"/>
        <dbReference type="EC" id="3.1.1.32"/>
    </reaction>
</comment>
<evidence type="ECO:0000256" key="6">
    <source>
        <dbReference type="ARBA" id="ARBA00013278"/>
    </source>
</evidence>
<dbReference type="InterPro" id="IPR036541">
    <property type="entry name" value="PLipase_A1_sf"/>
</dbReference>
<protein>
    <recommendedName>
        <fullName evidence="7 18">Phospholipase A1</fullName>
        <ecNumber evidence="5 18">3.1.1.32</ecNumber>
        <ecNumber evidence="6 18">3.1.1.4</ecNumber>
    </recommendedName>
    <alternativeName>
        <fullName evidence="18">Phosphatidylcholine 1-acylhydrolase</fullName>
    </alternativeName>
</protein>
<comment type="cofactor">
    <cofactor evidence="18">
        <name>Ca(2+)</name>
        <dbReference type="ChEBI" id="CHEBI:29108"/>
    </cofactor>
    <text evidence="18">Binds 1 Ca(2+) ion per monomer. In the dimeric form the Ca(2+) is bound by different amino acids with binding of each Ca(2+) shared with ligands coming from each monomer. The Ca(2+) ion may have a role in catalysis.</text>
</comment>